<comment type="caution">
    <text evidence="2">The sequence shown here is derived from an EMBL/GenBank/DDBJ whole genome shotgun (WGS) entry which is preliminary data.</text>
</comment>
<dbReference type="PANTHER" id="PTHR36434">
    <property type="entry name" value="MEMBRANE PROTEASE YUGP-RELATED"/>
    <property type="match status" value="1"/>
</dbReference>
<dbReference type="Pfam" id="PF04298">
    <property type="entry name" value="Zn_peptidase_2"/>
    <property type="match status" value="1"/>
</dbReference>
<name>A0A926D6G6_9FIRM</name>
<proteinExistence type="predicted"/>
<dbReference type="Proteomes" id="UP000623172">
    <property type="component" value="Unassembled WGS sequence"/>
</dbReference>
<keyword evidence="3" id="KW-1185">Reference proteome</keyword>
<sequence>MIITLILFGVVILSMVVQSRVTGTFRKYSQVPDRSGLTGAEVARRILDENGLSDVNIEHSPGGFLSDHYDPRSRVLRLSREVYQGSNIAALGVAAHECGHAIQHGEHYGAFKLRQALAPTAGIGSQAGMLLFIVGLIMSWPPLTYAGIGLYALIVIFQLITLPVELNASSRALSILESGGYMDWEEAGGAKKVLSAAAMTYLMSALVGILSLLRLISLANNRR</sequence>
<gene>
    <name evidence="2" type="ORF">H8696_10480</name>
</gene>
<feature type="transmembrane region" description="Helical" evidence="1">
    <location>
        <begin position="116"/>
        <end position="138"/>
    </location>
</feature>
<feature type="transmembrane region" description="Helical" evidence="1">
    <location>
        <begin position="193"/>
        <end position="216"/>
    </location>
</feature>
<feature type="transmembrane region" description="Helical" evidence="1">
    <location>
        <begin position="145"/>
        <end position="164"/>
    </location>
</feature>
<dbReference type="AlphaFoldDB" id="A0A926D6G6"/>
<organism evidence="2 3">
    <name type="scientific">Gehongia tenuis</name>
    <dbReference type="NCBI Taxonomy" id="2763655"/>
    <lineage>
        <taxon>Bacteria</taxon>
        <taxon>Bacillati</taxon>
        <taxon>Bacillota</taxon>
        <taxon>Clostridia</taxon>
        <taxon>Christensenellales</taxon>
        <taxon>Christensenellaceae</taxon>
        <taxon>Gehongia</taxon>
    </lineage>
</organism>
<reference evidence="2" key="1">
    <citation type="submission" date="2020-08" db="EMBL/GenBank/DDBJ databases">
        <title>Genome public.</title>
        <authorList>
            <person name="Liu C."/>
            <person name="Sun Q."/>
        </authorList>
    </citation>
    <scope>NUCLEOTIDE SEQUENCE</scope>
    <source>
        <strain evidence="2">NSJ-53</strain>
    </source>
</reference>
<accession>A0A926D6G6</accession>
<keyword evidence="1" id="KW-1133">Transmembrane helix</keyword>
<dbReference type="InterPro" id="IPR007395">
    <property type="entry name" value="Zn_peptidase_2"/>
</dbReference>
<dbReference type="PANTHER" id="PTHR36434:SF1">
    <property type="entry name" value="MEMBRANE PROTEASE YUGP-RELATED"/>
    <property type="match status" value="1"/>
</dbReference>
<keyword evidence="1" id="KW-0472">Membrane</keyword>
<dbReference type="EMBL" id="JACRSR010000006">
    <property type="protein sequence ID" value="MBC8532269.1"/>
    <property type="molecule type" value="Genomic_DNA"/>
</dbReference>
<evidence type="ECO:0000256" key="1">
    <source>
        <dbReference type="SAM" id="Phobius"/>
    </source>
</evidence>
<keyword evidence="1" id="KW-0812">Transmembrane</keyword>
<protein>
    <submittedName>
        <fullName evidence="2">Zinc metallopeptidase</fullName>
    </submittedName>
</protein>
<evidence type="ECO:0000313" key="2">
    <source>
        <dbReference type="EMBL" id="MBC8532269.1"/>
    </source>
</evidence>
<evidence type="ECO:0000313" key="3">
    <source>
        <dbReference type="Proteomes" id="UP000623172"/>
    </source>
</evidence>